<dbReference type="SUPFAM" id="SSF49493">
    <property type="entry name" value="HSP40/DnaJ peptide-binding domain"/>
    <property type="match status" value="2"/>
</dbReference>
<evidence type="ECO:0000256" key="14">
    <source>
        <dbReference type="PROSITE-ProRule" id="PRU00546"/>
    </source>
</evidence>
<keyword evidence="7 13" id="KW-0863">Zinc-finger</keyword>
<dbReference type="PROSITE" id="PS51188">
    <property type="entry name" value="ZF_CR"/>
    <property type="match status" value="1"/>
</dbReference>
<dbReference type="PANTHER" id="PTHR43096">
    <property type="entry name" value="DNAJ HOMOLOG 1, MITOCHONDRIAL-RELATED"/>
    <property type="match status" value="1"/>
</dbReference>
<evidence type="ECO:0000256" key="1">
    <source>
        <dbReference type="ARBA" id="ARBA00004496"/>
    </source>
</evidence>
<evidence type="ECO:0000256" key="9">
    <source>
        <dbReference type="ARBA" id="ARBA00023016"/>
    </source>
</evidence>
<evidence type="ECO:0000256" key="12">
    <source>
        <dbReference type="ARBA" id="ARBA00067609"/>
    </source>
</evidence>
<keyword evidence="10 13" id="KW-0143">Chaperone</keyword>
<feature type="binding site" evidence="13">
    <location>
        <position position="202"/>
    </location>
    <ligand>
        <name>Zn(2+)</name>
        <dbReference type="ChEBI" id="CHEBI:29105"/>
        <label>2</label>
    </ligand>
</feature>
<feature type="domain" description="J" evidence="15">
    <location>
        <begin position="6"/>
        <end position="71"/>
    </location>
</feature>
<evidence type="ECO:0000256" key="7">
    <source>
        <dbReference type="ARBA" id="ARBA00022771"/>
    </source>
</evidence>
<dbReference type="InterPro" id="IPR018253">
    <property type="entry name" value="DnaJ_domain_CS"/>
</dbReference>
<evidence type="ECO:0000256" key="10">
    <source>
        <dbReference type="ARBA" id="ARBA00023186"/>
    </source>
</evidence>
<dbReference type="NCBIfam" id="NF008035">
    <property type="entry name" value="PRK10767.1"/>
    <property type="match status" value="1"/>
</dbReference>
<dbReference type="NCBIfam" id="TIGR02349">
    <property type="entry name" value="DnaJ_bact"/>
    <property type="match status" value="1"/>
</dbReference>
<comment type="similarity">
    <text evidence="11 13">Belongs to the DnaJ family.</text>
</comment>
<feature type="binding site" evidence="13">
    <location>
        <position position="213"/>
    </location>
    <ligand>
        <name>Zn(2+)</name>
        <dbReference type="ChEBI" id="CHEBI:29105"/>
        <label>1</label>
    </ligand>
</feature>
<dbReference type="CDD" id="cd06257">
    <property type="entry name" value="DnaJ"/>
    <property type="match status" value="1"/>
</dbReference>
<comment type="cofactor">
    <cofactor evidence="13">
        <name>Zn(2+)</name>
        <dbReference type="ChEBI" id="CHEBI:29105"/>
    </cofactor>
    <text evidence="13">Binds 2 Zn(2+) ions per monomer.</text>
</comment>
<dbReference type="EMBL" id="QGDI01000004">
    <property type="protein sequence ID" value="PWJ13386.1"/>
    <property type="molecule type" value="Genomic_DNA"/>
</dbReference>
<accession>A0A315XZQ8</accession>
<evidence type="ECO:0000313" key="18">
    <source>
        <dbReference type="Proteomes" id="UP000245720"/>
    </source>
</evidence>
<evidence type="ECO:0000256" key="13">
    <source>
        <dbReference type="HAMAP-Rule" id="MF_01152"/>
    </source>
</evidence>
<keyword evidence="6 13" id="KW-0677">Repeat</keyword>
<protein>
    <recommendedName>
        <fullName evidence="12 13">Chaperone protein DnaJ</fullName>
    </recommendedName>
</protein>
<dbReference type="InterPro" id="IPR002939">
    <property type="entry name" value="DnaJ_C"/>
</dbReference>
<gene>
    <name evidence="13" type="primary">dnaJ</name>
    <name evidence="17" type="ORF">IE37_01188</name>
</gene>
<dbReference type="CDD" id="cd10747">
    <property type="entry name" value="DnaJ_C"/>
    <property type="match status" value="1"/>
</dbReference>
<feature type="binding site" evidence="13">
    <location>
        <position position="173"/>
    </location>
    <ligand>
        <name>Zn(2+)</name>
        <dbReference type="ChEBI" id="CHEBI:29105"/>
        <label>2</label>
    </ligand>
</feature>
<dbReference type="InterPro" id="IPR036410">
    <property type="entry name" value="HSP_DnaJ_Cys-rich_dom_sf"/>
</dbReference>
<dbReference type="InterPro" id="IPR012724">
    <property type="entry name" value="DnaJ"/>
</dbReference>
<feature type="domain" description="CR-type" evidence="16">
    <location>
        <begin position="143"/>
        <end position="225"/>
    </location>
</feature>
<dbReference type="GO" id="GO:0051082">
    <property type="term" value="F:unfolded protein binding"/>
    <property type="evidence" value="ECO:0007669"/>
    <property type="project" value="UniProtKB-UniRule"/>
</dbReference>
<dbReference type="Pfam" id="PF00684">
    <property type="entry name" value="DnaJ_CXXCXGXG"/>
    <property type="match status" value="1"/>
</dbReference>
<comment type="function">
    <text evidence="13">Participates actively in the response to hyperosmotic and heat shock by preventing the aggregation of stress-denatured proteins and by disaggregating proteins, also in an autonomous, DnaK-independent fashion. Unfolded proteins bind initially to DnaJ; upon interaction with the DnaJ-bound protein, DnaK hydrolyzes its bound ATP, resulting in the formation of a stable complex. GrpE releases ADP from DnaK; ATP binding to DnaK triggers the release of the substrate protein, thus completing the reaction cycle. Several rounds of ATP-dependent interactions between DnaJ, DnaK and GrpE are required for fully efficient folding. Also involved, together with DnaK and GrpE, in the DNA replication of plasmids through activation of initiation proteins.</text>
</comment>
<organism evidence="17 18">
    <name type="scientific">Ruminococcus flavefaciens</name>
    <dbReference type="NCBI Taxonomy" id="1265"/>
    <lineage>
        <taxon>Bacteria</taxon>
        <taxon>Bacillati</taxon>
        <taxon>Bacillota</taxon>
        <taxon>Clostridia</taxon>
        <taxon>Eubacteriales</taxon>
        <taxon>Oscillospiraceae</taxon>
        <taxon>Ruminococcus</taxon>
    </lineage>
</organism>
<dbReference type="GO" id="GO:0009408">
    <property type="term" value="P:response to heat"/>
    <property type="evidence" value="ECO:0007669"/>
    <property type="project" value="InterPro"/>
</dbReference>
<dbReference type="SMART" id="SM00271">
    <property type="entry name" value="DnaJ"/>
    <property type="match status" value="1"/>
</dbReference>
<dbReference type="CDD" id="cd10719">
    <property type="entry name" value="DnaJ_zf"/>
    <property type="match status" value="1"/>
</dbReference>
<dbReference type="OrthoDB" id="9779889at2"/>
<dbReference type="GO" id="GO:0006260">
    <property type="term" value="P:DNA replication"/>
    <property type="evidence" value="ECO:0007669"/>
    <property type="project" value="UniProtKB-KW"/>
</dbReference>
<dbReference type="Pfam" id="PF00226">
    <property type="entry name" value="DnaJ"/>
    <property type="match status" value="1"/>
</dbReference>
<evidence type="ECO:0000256" key="3">
    <source>
        <dbReference type="ARBA" id="ARBA00022490"/>
    </source>
</evidence>
<feature type="repeat" description="CXXCXGXG motif" evidence="13">
    <location>
        <begin position="156"/>
        <end position="163"/>
    </location>
</feature>
<name>A0A315XZQ8_RUMFL</name>
<keyword evidence="3 13" id="KW-0963">Cytoplasm</keyword>
<dbReference type="STRING" id="1265.SAMN02910280_2091"/>
<dbReference type="PROSITE" id="PS50076">
    <property type="entry name" value="DNAJ_2"/>
    <property type="match status" value="1"/>
</dbReference>
<keyword evidence="8 13" id="KW-0862">Zinc</keyword>
<keyword evidence="4 13" id="KW-0235">DNA replication</keyword>
<feature type="binding site" evidence="13">
    <location>
        <position position="156"/>
    </location>
    <ligand>
        <name>Zn(2+)</name>
        <dbReference type="ChEBI" id="CHEBI:29105"/>
        <label>1</label>
    </ligand>
</feature>
<dbReference type="FunFam" id="2.10.230.10:FF:000002">
    <property type="entry name" value="Molecular chaperone DnaJ"/>
    <property type="match status" value="1"/>
</dbReference>
<dbReference type="SUPFAM" id="SSF46565">
    <property type="entry name" value="Chaperone J-domain"/>
    <property type="match status" value="1"/>
</dbReference>
<dbReference type="GO" id="GO:0031072">
    <property type="term" value="F:heat shock protein binding"/>
    <property type="evidence" value="ECO:0007669"/>
    <property type="project" value="InterPro"/>
</dbReference>
<proteinExistence type="inferred from homology"/>
<evidence type="ECO:0000259" key="16">
    <source>
        <dbReference type="PROSITE" id="PS51188"/>
    </source>
</evidence>
<dbReference type="Gene3D" id="2.10.230.10">
    <property type="entry name" value="Heat shock protein DnaJ, cysteine-rich domain"/>
    <property type="match status" value="1"/>
</dbReference>
<dbReference type="FunFam" id="2.60.260.20:FF:000004">
    <property type="entry name" value="Molecular chaperone DnaJ"/>
    <property type="match status" value="1"/>
</dbReference>
<dbReference type="InterPro" id="IPR001623">
    <property type="entry name" value="DnaJ_domain"/>
</dbReference>
<dbReference type="AlphaFoldDB" id="A0A315XZQ8"/>
<dbReference type="InterPro" id="IPR008971">
    <property type="entry name" value="HSP40/DnaJ_pept-bd"/>
</dbReference>
<feature type="repeat" description="CXXCXGXG motif" evidence="13">
    <location>
        <begin position="199"/>
        <end position="206"/>
    </location>
</feature>
<keyword evidence="9 13" id="KW-0346">Stress response</keyword>
<comment type="domain">
    <text evidence="13">The J domain is necessary and sufficient to stimulate DnaK ATPase activity. Zinc center 1 plays an important role in the autonomous, DnaK-independent chaperone activity of DnaJ. Zinc center 2 is essential for interaction with DnaK and for DnaJ activity.</text>
</comment>
<dbReference type="GO" id="GO:0005737">
    <property type="term" value="C:cytoplasm"/>
    <property type="evidence" value="ECO:0007669"/>
    <property type="project" value="UniProtKB-SubCell"/>
</dbReference>
<dbReference type="Gene3D" id="2.60.260.20">
    <property type="entry name" value="Urease metallochaperone UreE, N-terminal domain"/>
    <property type="match status" value="2"/>
</dbReference>
<feature type="zinc finger region" description="CR-type" evidence="14">
    <location>
        <begin position="143"/>
        <end position="225"/>
    </location>
</feature>
<dbReference type="Gene3D" id="1.10.287.110">
    <property type="entry name" value="DnaJ domain"/>
    <property type="match status" value="1"/>
</dbReference>
<dbReference type="PROSITE" id="PS00636">
    <property type="entry name" value="DNAJ_1"/>
    <property type="match status" value="1"/>
</dbReference>
<feature type="binding site" evidence="13">
    <location>
        <position position="176"/>
    </location>
    <ligand>
        <name>Zn(2+)</name>
        <dbReference type="ChEBI" id="CHEBI:29105"/>
        <label>2</label>
    </ligand>
</feature>
<evidence type="ECO:0000313" key="17">
    <source>
        <dbReference type="EMBL" id="PWJ13386.1"/>
    </source>
</evidence>
<feature type="binding site" evidence="13">
    <location>
        <position position="159"/>
    </location>
    <ligand>
        <name>Zn(2+)</name>
        <dbReference type="ChEBI" id="CHEBI:29105"/>
        <label>1</label>
    </ligand>
</feature>
<dbReference type="SUPFAM" id="SSF57938">
    <property type="entry name" value="DnaJ/Hsp40 cysteine-rich domain"/>
    <property type="match status" value="1"/>
</dbReference>
<evidence type="ECO:0000256" key="6">
    <source>
        <dbReference type="ARBA" id="ARBA00022737"/>
    </source>
</evidence>
<feature type="repeat" description="CXXCXGXG motif" evidence="13">
    <location>
        <begin position="213"/>
        <end position="220"/>
    </location>
</feature>
<dbReference type="GO" id="GO:0005524">
    <property type="term" value="F:ATP binding"/>
    <property type="evidence" value="ECO:0007669"/>
    <property type="project" value="InterPro"/>
</dbReference>
<comment type="subcellular location">
    <subcellularLocation>
        <location evidence="1 13">Cytoplasm</location>
    </subcellularLocation>
</comment>
<evidence type="ECO:0000256" key="5">
    <source>
        <dbReference type="ARBA" id="ARBA00022723"/>
    </source>
</evidence>
<dbReference type="PRINTS" id="PR00625">
    <property type="entry name" value="JDOMAIN"/>
</dbReference>
<dbReference type="Pfam" id="PF01556">
    <property type="entry name" value="DnaJ_C"/>
    <property type="match status" value="1"/>
</dbReference>
<sequence>MAEKRDYYEVLGLQKGASEDEIKKAFRKKARENHPDLHPDDPSYVEKFQEINEAHEVLSDPEKRARYDQFGHAGVDPSYGGGAGGADGMGGFGGFADMDDILGSIFGGFGFGGGSKRSSANAPRRGSDIQETVTINFMDACRGKKHDLRVNRMCVCDSCKGSGAEAGSTPDICPDCQGRGSVKTTQRTPFGAISSSKPCPHCGGKGKIIKNPCSKCRGVGRVRVQKTVSIDIPAGIDDGQTLRIGGQGDCGINGGPNGDLLVGINVKSHPIFKREGYDIHCDIPVTYMEAVLGAEITVPTIDGDVKYTISEGTQTGTIFRLKGKGVQRLHRTDRGNQYVKIYVEVPKNLTKKQKDLLKQFEASLSEKNYAKRQSFFEKLRSKLDL</sequence>
<dbReference type="InterPro" id="IPR001305">
    <property type="entry name" value="HSP_DnaJ_Cys-rich_dom"/>
</dbReference>
<dbReference type="PANTHER" id="PTHR43096:SF10">
    <property type="entry name" value="CHAPERONE PROTEIN DNAJ A6, CHLOROPLASTIC"/>
    <property type="match status" value="1"/>
</dbReference>
<evidence type="ECO:0000259" key="15">
    <source>
        <dbReference type="PROSITE" id="PS50076"/>
    </source>
</evidence>
<dbReference type="GO" id="GO:0008270">
    <property type="term" value="F:zinc ion binding"/>
    <property type="evidence" value="ECO:0007669"/>
    <property type="project" value="UniProtKB-UniRule"/>
</dbReference>
<feature type="binding site" evidence="13">
    <location>
        <position position="216"/>
    </location>
    <ligand>
        <name>Zn(2+)</name>
        <dbReference type="ChEBI" id="CHEBI:29105"/>
        <label>1</label>
    </ligand>
</feature>
<comment type="caution">
    <text evidence="17">The sequence shown here is derived from an EMBL/GenBank/DDBJ whole genome shotgun (WGS) entry which is preliminary data.</text>
</comment>
<comment type="subunit">
    <text evidence="2 13">Homodimer.</text>
</comment>
<reference evidence="17 18" key="1">
    <citation type="submission" date="2018-05" db="EMBL/GenBank/DDBJ databases">
        <title>The Hungate 1000. A catalogue of reference genomes from the rumen microbiome.</title>
        <authorList>
            <person name="Kelly W."/>
        </authorList>
    </citation>
    <scope>NUCLEOTIDE SEQUENCE [LARGE SCALE GENOMIC DNA]</scope>
    <source>
        <strain evidence="17 18">SAb67</strain>
    </source>
</reference>
<evidence type="ECO:0000256" key="4">
    <source>
        <dbReference type="ARBA" id="ARBA00022705"/>
    </source>
</evidence>
<dbReference type="Proteomes" id="UP000245720">
    <property type="component" value="Unassembled WGS sequence"/>
</dbReference>
<dbReference type="GO" id="GO:0042026">
    <property type="term" value="P:protein refolding"/>
    <property type="evidence" value="ECO:0007669"/>
    <property type="project" value="TreeGrafter"/>
</dbReference>
<evidence type="ECO:0000256" key="8">
    <source>
        <dbReference type="ARBA" id="ARBA00022833"/>
    </source>
</evidence>
<dbReference type="RefSeq" id="WP_109726023.1">
    <property type="nucleotide sequence ID" value="NZ_QGDI01000004.1"/>
</dbReference>
<dbReference type="HAMAP" id="MF_01152">
    <property type="entry name" value="DnaJ"/>
    <property type="match status" value="1"/>
</dbReference>
<keyword evidence="5 13" id="KW-0479">Metal-binding</keyword>
<feature type="binding site" evidence="13">
    <location>
        <position position="199"/>
    </location>
    <ligand>
        <name>Zn(2+)</name>
        <dbReference type="ChEBI" id="CHEBI:29105"/>
        <label>2</label>
    </ligand>
</feature>
<dbReference type="InterPro" id="IPR036869">
    <property type="entry name" value="J_dom_sf"/>
</dbReference>
<evidence type="ECO:0000256" key="11">
    <source>
        <dbReference type="ARBA" id="ARBA00061004"/>
    </source>
</evidence>
<evidence type="ECO:0000256" key="2">
    <source>
        <dbReference type="ARBA" id="ARBA00011738"/>
    </source>
</evidence>
<feature type="repeat" description="CXXCXGXG motif" evidence="13">
    <location>
        <begin position="173"/>
        <end position="180"/>
    </location>
</feature>